<comment type="caution">
    <text evidence="3">The sequence shown here is derived from an EMBL/GenBank/DDBJ whole genome shotgun (WGS) entry which is preliminary data.</text>
</comment>
<sequence length="156" mass="16768">MKARVLDLCYGAAALAAALAVYLAGGGNDRPVPVASNPYWYPKLLLALIGVCAVWLMVRAALNGGPDSALERLRWRSLTGTVVISSAYLLGYEWLGFVPATLALMLVFSLFQGFRRPLWLVGVAVLFTALVWYGFADLLNRPPPGPALPSLSALFS</sequence>
<protein>
    <submittedName>
        <fullName evidence="3">Tripartite tricarboxylate transporter TctB family protein</fullName>
    </submittedName>
</protein>
<name>A0A9Q3YPC7_9GAMM</name>
<gene>
    <name evidence="3" type="ORF">LL252_13960</name>
</gene>
<dbReference type="EMBL" id="JAJGNA010000020">
    <property type="protein sequence ID" value="MCC4309676.1"/>
    <property type="molecule type" value="Genomic_DNA"/>
</dbReference>
<evidence type="ECO:0000313" key="3">
    <source>
        <dbReference type="EMBL" id="MCC4309676.1"/>
    </source>
</evidence>
<accession>A0A9Q3YPC7</accession>
<feature type="transmembrane region" description="Helical" evidence="1">
    <location>
        <begin position="39"/>
        <end position="61"/>
    </location>
</feature>
<dbReference type="RefSeq" id="WP_204431132.1">
    <property type="nucleotide sequence ID" value="NZ_ARXL01000052.1"/>
</dbReference>
<evidence type="ECO:0000259" key="2">
    <source>
        <dbReference type="Pfam" id="PF07331"/>
    </source>
</evidence>
<keyword evidence="1" id="KW-1133">Transmembrane helix</keyword>
<evidence type="ECO:0000256" key="1">
    <source>
        <dbReference type="SAM" id="Phobius"/>
    </source>
</evidence>
<keyword evidence="1" id="KW-0812">Transmembrane</keyword>
<dbReference type="AlphaFoldDB" id="A0A9Q3YPC7"/>
<feature type="domain" description="DUF1468" evidence="2">
    <location>
        <begin position="13"/>
        <end position="142"/>
    </location>
</feature>
<keyword evidence="1" id="KW-0472">Membrane</keyword>
<keyword evidence="4" id="KW-1185">Reference proteome</keyword>
<feature type="transmembrane region" description="Helical" evidence="1">
    <location>
        <begin position="95"/>
        <end position="111"/>
    </location>
</feature>
<proteinExistence type="predicted"/>
<organism evidence="3 4">
    <name type="scientific">Alloalcanivorax marinus</name>
    <dbReference type="NCBI Taxonomy" id="1177169"/>
    <lineage>
        <taxon>Bacteria</taxon>
        <taxon>Pseudomonadati</taxon>
        <taxon>Pseudomonadota</taxon>
        <taxon>Gammaproteobacteria</taxon>
        <taxon>Oceanospirillales</taxon>
        <taxon>Alcanivoracaceae</taxon>
        <taxon>Alloalcanivorax</taxon>
    </lineage>
</organism>
<dbReference type="InterPro" id="IPR009936">
    <property type="entry name" value="DUF1468"/>
</dbReference>
<dbReference type="Pfam" id="PF07331">
    <property type="entry name" value="TctB"/>
    <property type="match status" value="1"/>
</dbReference>
<feature type="transmembrane region" description="Helical" evidence="1">
    <location>
        <begin position="118"/>
        <end position="135"/>
    </location>
</feature>
<reference evidence="3" key="1">
    <citation type="submission" date="2021-10" db="EMBL/GenBank/DDBJ databases">
        <title>The diversity and Nitrogen Metabolism of Culturable Nitrate-Utilizing Bacteria Within the Oxygen Minimum Zone of the Changjiang (Yangtze River)Estuary.</title>
        <authorList>
            <person name="Zhang D."/>
            <person name="Zheng J."/>
            <person name="Liu S."/>
            <person name="He W."/>
        </authorList>
    </citation>
    <scope>NUCLEOTIDE SEQUENCE</scope>
    <source>
        <strain evidence="3">FXH-223</strain>
    </source>
</reference>
<dbReference type="Proteomes" id="UP001108027">
    <property type="component" value="Unassembled WGS sequence"/>
</dbReference>
<evidence type="ECO:0000313" key="4">
    <source>
        <dbReference type="Proteomes" id="UP001108027"/>
    </source>
</evidence>